<dbReference type="PANTHER" id="PTHR40547:SF1">
    <property type="entry name" value="SLL0298 PROTEIN"/>
    <property type="match status" value="1"/>
</dbReference>
<dbReference type="InterPro" id="IPR018639">
    <property type="entry name" value="DUF2062"/>
</dbReference>
<gene>
    <name evidence="1" type="ORF">DC346_05405</name>
</gene>
<reference evidence="1 2" key="1">
    <citation type="submission" date="2018-04" db="EMBL/GenBank/DDBJ databases">
        <title>Acinetobacter junii Genome sequencing and assembly.</title>
        <authorList>
            <person name="Su J."/>
            <person name="Rensing C."/>
            <person name="Mazhar H.S."/>
        </authorList>
    </citation>
    <scope>NUCLEOTIDE SEQUENCE [LARGE SCALE GENOMIC DNA]</scope>
    <source>
        <strain evidence="1 2">SC22</strain>
    </source>
</reference>
<dbReference type="KEGG" id="ajn:BVL33_05480"/>
<dbReference type="PANTHER" id="PTHR40547">
    <property type="entry name" value="SLL0298 PROTEIN"/>
    <property type="match status" value="1"/>
</dbReference>
<protein>
    <submittedName>
        <fullName evidence="1">DUF2062 domain-containing protein</fullName>
    </submittedName>
</protein>
<comment type="caution">
    <text evidence="1">The sequence shown here is derived from an EMBL/GenBank/DDBJ whole genome shotgun (WGS) entry which is preliminary data.</text>
</comment>
<dbReference type="Proteomes" id="UP000253688">
    <property type="component" value="Unassembled WGS sequence"/>
</dbReference>
<dbReference type="STRING" id="40215.BVL33_05480"/>
<accession>A0A2R4URP6</accession>
<name>A0A2R4URP6_ACIJU</name>
<proteinExistence type="predicted"/>
<dbReference type="Pfam" id="PF09835">
    <property type="entry name" value="DUF2062"/>
    <property type="match status" value="1"/>
</dbReference>
<sequence>MPKQFFHKWLPSSEKVAQLKFMRIFGQSTLNPLLWYVNRHSIAKAMFIGTFWGILPVPFHSLFIILTILWFEVNLPIGLCMAWLTNPLTVVPILYLGFWFGTKIYHVNMIDQEMLLGVLHQIINWLKNFGHGHIDLSLAKILISGLVIEAILFALLFYCATHLLWRWFVIKSWKNRIQNNQEEIM</sequence>
<dbReference type="RefSeq" id="WP_042891389.1">
    <property type="nucleotide sequence ID" value="NZ_BBOS01000011.1"/>
</dbReference>
<dbReference type="AlphaFoldDB" id="A0A2R4URP6"/>
<dbReference type="EMBL" id="QEWH01000028">
    <property type="protein sequence ID" value="RBA48721.1"/>
    <property type="molecule type" value="Genomic_DNA"/>
</dbReference>
<evidence type="ECO:0000313" key="2">
    <source>
        <dbReference type="Proteomes" id="UP000253688"/>
    </source>
</evidence>
<evidence type="ECO:0000313" key="1">
    <source>
        <dbReference type="EMBL" id="RBA48721.1"/>
    </source>
</evidence>
<organism evidence="1 2">
    <name type="scientific">Acinetobacter junii</name>
    <dbReference type="NCBI Taxonomy" id="40215"/>
    <lineage>
        <taxon>Bacteria</taxon>
        <taxon>Pseudomonadati</taxon>
        <taxon>Pseudomonadota</taxon>
        <taxon>Gammaproteobacteria</taxon>
        <taxon>Moraxellales</taxon>
        <taxon>Moraxellaceae</taxon>
        <taxon>Acinetobacter</taxon>
    </lineage>
</organism>